<feature type="region of interest" description="Disordered" evidence="2">
    <location>
        <begin position="157"/>
        <end position="179"/>
    </location>
</feature>
<gene>
    <name evidence="3" type="ORF">HLB23_24575</name>
</gene>
<name>A0A849CAM4_9NOCA</name>
<evidence type="ECO:0000256" key="2">
    <source>
        <dbReference type="SAM" id="MobiDB-lite"/>
    </source>
</evidence>
<keyword evidence="4" id="KW-1185">Reference proteome</keyword>
<reference evidence="3 4" key="1">
    <citation type="submission" date="2020-05" db="EMBL/GenBank/DDBJ databases">
        <title>MicrobeNet Type strains.</title>
        <authorList>
            <person name="Nicholson A.C."/>
        </authorList>
    </citation>
    <scope>NUCLEOTIDE SEQUENCE [LARGE SCALE GENOMIC DNA]</scope>
    <source>
        <strain evidence="3 4">JCM 3224</strain>
    </source>
</reference>
<dbReference type="Proteomes" id="UP000586827">
    <property type="component" value="Unassembled WGS sequence"/>
</dbReference>
<dbReference type="EMBL" id="JABELX010000009">
    <property type="protein sequence ID" value="NNH72997.1"/>
    <property type="molecule type" value="Genomic_DNA"/>
</dbReference>
<protein>
    <submittedName>
        <fullName evidence="3">Uncharacterized protein</fullName>
    </submittedName>
</protein>
<evidence type="ECO:0000256" key="1">
    <source>
        <dbReference type="SAM" id="Coils"/>
    </source>
</evidence>
<keyword evidence="1" id="KW-0175">Coiled coil</keyword>
<feature type="compositionally biased region" description="Polar residues" evidence="2">
    <location>
        <begin position="197"/>
        <end position="213"/>
    </location>
</feature>
<dbReference type="RefSeq" id="WP_067523486.1">
    <property type="nucleotide sequence ID" value="NZ_JABELX010000009.1"/>
</dbReference>
<evidence type="ECO:0000313" key="4">
    <source>
        <dbReference type="Proteomes" id="UP000586827"/>
    </source>
</evidence>
<feature type="coiled-coil region" evidence="1">
    <location>
        <begin position="36"/>
        <end position="70"/>
    </location>
</feature>
<evidence type="ECO:0000313" key="3">
    <source>
        <dbReference type="EMBL" id="NNH72997.1"/>
    </source>
</evidence>
<feature type="region of interest" description="Disordered" evidence="2">
    <location>
        <begin position="197"/>
        <end position="238"/>
    </location>
</feature>
<comment type="caution">
    <text evidence="3">The sequence shown here is derived from an EMBL/GenBank/DDBJ whole genome shotgun (WGS) entry which is preliminary data.</text>
</comment>
<proteinExistence type="predicted"/>
<accession>A0A849CAM4</accession>
<sequence length="238" mass="25909">MNEHDEIDQARREFGMLAGKVKDATVTAGRWNQARLQNAERVHDRAERAHDRAEQRSERAIRMAERAQRLLRTHWKQVDRDATADLAVELETARATRAEQEHLVAQWAWAQAHADENPEVAAGLDARVRDEIGIDPEILRNPIANDPTQPFIPVHATPPVTEADPAAATDTGPGTGDLTSLDQAAVIQGLIDAAHPDQSSVETDAPLSSQVIETPSAGVDQQLISPDLETDVSGGDVV</sequence>
<organism evidence="3 4">
    <name type="scientific">Nocardia uniformis</name>
    <dbReference type="NCBI Taxonomy" id="53432"/>
    <lineage>
        <taxon>Bacteria</taxon>
        <taxon>Bacillati</taxon>
        <taxon>Actinomycetota</taxon>
        <taxon>Actinomycetes</taxon>
        <taxon>Mycobacteriales</taxon>
        <taxon>Nocardiaceae</taxon>
        <taxon>Nocardia</taxon>
    </lineage>
</organism>
<dbReference type="AlphaFoldDB" id="A0A849CAM4"/>